<evidence type="ECO:0000313" key="4">
    <source>
        <dbReference type="Proteomes" id="UP001642409"/>
    </source>
</evidence>
<dbReference type="AlphaFoldDB" id="A0AA86U3P0"/>
<reference evidence="2 4" key="2">
    <citation type="submission" date="2024-07" db="EMBL/GenBank/DDBJ databases">
        <authorList>
            <person name="Akdeniz Z."/>
        </authorList>
    </citation>
    <scope>NUCLEOTIDE SEQUENCE [LARGE SCALE GENOMIC DNA]</scope>
</reference>
<proteinExistence type="predicted"/>
<dbReference type="EMBL" id="CATOUU010000687">
    <property type="protein sequence ID" value="CAI9941080.1"/>
    <property type="molecule type" value="Genomic_DNA"/>
</dbReference>
<dbReference type="EMBL" id="CAXDID020000041">
    <property type="protein sequence ID" value="CAL6000491.1"/>
    <property type="molecule type" value="Genomic_DNA"/>
</dbReference>
<evidence type="ECO:0000313" key="1">
    <source>
        <dbReference type="EMBL" id="CAI9941080.1"/>
    </source>
</evidence>
<sequence length="503" mass="58983">MQIAYKESFTYFFEQNEIRQKLFELNDQTAVNKCQICLNNQQKQNLTQFLGKNIVLSSYNSPTCTIISESTEIVISTYILMQILIKIKKPKIVLQNQELLAQLYDNNNNYITELRGVHCLLCKHTQYLTLDNKLVHTAQTVVLVQLNKSKELKQQQRFSLREKENQLTTAVVYAISSLFPLNNLQICRVSDSMGSIYQLKRYFDEGSECIKPGHVYFLTGVRYQTNSSNNIILFCKNSYILVDRDLPEQFDVQNYLQMKTYTQDVIHEILNQFIHLESTITNNNLYAKVILKEDTIFIAPLQQEAPFKINFQIDNKLSKQLKDTYVFKKQPIINKNCSFQFQLISHELLNLIMSQLSLYISNQQLQSQTQTADNNKIQTYLHPDTQIIFPKLTITKQNFVSMLIKIQFQFKYILQDNKIIPILPKYYKRFYLCQITLLQLIDSKPQVQHFISEKRLCLVSNKLLNNICQSKVELQSSRKYPINVDVQMNGKFACIQKWLILVQ</sequence>
<gene>
    <name evidence="2" type="ORF">HINF_LOCUS16724</name>
    <name evidence="3" type="ORF">HINF_LOCUS25261</name>
    <name evidence="1" type="ORF">HINF_LOCUS28725</name>
</gene>
<evidence type="ECO:0000313" key="3">
    <source>
        <dbReference type="EMBL" id="CAL6015929.1"/>
    </source>
</evidence>
<name>A0AA86U3P0_9EUKA</name>
<accession>A0AA86U3P0</accession>
<protein>
    <submittedName>
        <fullName evidence="2">Hypothetical_protein</fullName>
    </submittedName>
</protein>
<dbReference type="EMBL" id="CAXDID020000075">
    <property type="protein sequence ID" value="CAL6015929.1"/>
    <property type="molecule type" value="Genomic_DNA"/>
</dbReference>
<organism evidence="1">
    <name type="scientific">Hexamita inflata</name>
    <dbReference type="NCBI Taxonomy" id="28002"/>
    <lineage>
        <taxon>Eukaryota</taxon>
        <taxon>Metamonada</taxon>
        <taxon>Diplomonadida</taxon>
        <taxon>Hexamitidae</taxon>
        <taxon>Hexamitinae</taxon>
        <taxon>Hexamita</taxon>
    </lineage>
</organism>
<evidence type="ECO:0000313" key="2">
    <source>
        <dbReference type="EMBL" id="CAL6000491.1"/>
    </source>
</evidence>
<reference evidence="1" key="1">
    <citation type="submission" date="2023-06" db="EMBL/GenBank/DDBJ databases">
        <authorList>
            <person name="Kurt Z."/>
        </authorList>
    </citation>
    <scope>NUCLEOTIDE SEQUENCE</scope>
</reference>
<dbReference type="Proteomes" id="UP001642409">
    <property type="component" value="Unassembled WGS sequence"/>
</dbReference>
<comment type="caution">
    <text evidence="1">The sequence shown here is derived from an EMBL/GenBank/DDBJ whole genome shotgun (WGS) entry which is preliminary data.</text>
</comment>
<keyword evidence="4" id="KW-1185">Reference proteome</keyword>